<organism evidence="1">
    <name type="scientific">Vannella robusta</name>
    <dbReference type="NCBI Taxonomy" id="1487602"/>
    <lineage>
        <taxon>Eukaryota</taxon>
        <taxon>Amoebozoa</taxon>
        <taxon>Discosea</taxon>
        <taxon>Flabellinia</taxon>
        <taxon>Vannellidae</taxon>
        <taxon>Vannella</taxon>
    </lineage>
</organism>
<gene>
    <name evidence="1" type="ORF">VSP0166_LOCUS16398</name>
</gene>
<dbReference type="AlphaFoldDB" id="A0A7S4ISC5"/>
<name>A0A7S4ISC5_9EUKA</name>
<sequence length="291" mass="33985">MLGRRVTSRLSCFSVTTWAPKFSIIHMPRYNVLYSKRNYTEGGQFENNRKEEHFYVPLAYENFCRYLFVPNFVKSLKEVCSGKKNQFVEDFDTAALDTLKTTINDIVTQQEKKNIKAEIDAASRGHFIVGSTLYETYEFLKPYAKDHNHLLIMIENALQQQGDTIIGTLMKVPVLGKDPIQSLDRLVNFPLSLLGDGFAYQKSMDEEHSSMQIDIEKCFFHDFFHDRDRKFLTKVACSWYHTWSKYVDVEKHHVKFSRVNCMCKGDKKCTFLLKRMEKLQDLQVAPDVPLN</sequence>
<protein>
    <submittedName>
        <fullName evidence="1">Uncharacterized protein</fullName>
    </submittedName>
</protein>
<evidence type="ECO:0000313" key="1">
    <source>
        <dbReference type="EMBL" id="CAE2238218.1"/>
    </source>
</evidence>
<proteinExistence type="predicted"/>
<dbReference type="EMBL" id="HBKP01023518">
    <property type="protein sequence ID" value="CAE2238218.1"/>
    <property type="molecule type" value="Transcribed_RNA"/>
</dbReference>
<accession>A0A7S4ISC5</accession>
<dbReference type="Pfam" id="PF14196">
    <property type="entry name" value="ATC_hydrolase"/>
    <property type="match status" value="1"/>
</dbReference>
<dbReference type="InterPro" id="IPR026002">
    <property type="entry name" value="ATC_hydrolase-like"/>
</dbReference>
<reference evidence="1" key="1">
    <citation type="submission" date="2021-01" db="EMBL/GenBank/DDBJ databases">
        <authorList>
            <person name="Corre E."/>
            <person name="Pelletier E."/>
            <person name="Niang G."/>
            <person name="Scheremetjew M."/>
            <person name="Finn R."/>
            <person name="Kale V."/>
            <person name="Holt S."/>
            <person name="Cochrane G."/>
            <person name="Meng A."/>
            <person name="Brown T."/>
            <person name="Cohen L."/>
        </authorList>
    </citation>
    <scope>NUCLEOTIDE SEQUENCE</scope>
    <source>
        <strain evidence="1">DIVA3 518/3/11/1/6</strain>
    </source>
</reference>